<evidence type="ECO:0000313" key="1">
    <source>
        <dbReference type="EMBL" id="MBW0530807.1"/>
    </source>
</evidence>
<protein>
    <submittedName>
        <fullName evidence="1">Uncharacterized protein</fullName>
    </submittedName>
</protein>
<gene>
    <name evidence="1" type="ORF">O181_070522</name>
</gene>
<sequence length="81" mass="9398">MSTGITQHFSSNEAAIYQQLIKPENPRSGHRKPEESSFENHIGLIQVLNHPRICAQLRHHEHQPAWGLMNPIIDFWIGRYS</sequence>
<proteinExistence type="predicted"/>
<evidence type="ECO:0000313" key="2">
    <source>
        <dbReference type="Proteomes" id="UP000765509"/>
    </source>
</evidence>
<name>A0A9Q3F629_9BASI</name>
<dbReference type="EMBL" id="AVOT02036322">
    <property type="protein sequence ID" value="MBW0530807.1"/>
    <property type="molecule type" value="Genomic_DNA"/>
</dbReference>
<dbReference type="Proteomes" id="UP000765509">
    <property type="component" value="Unassembled WGS sequence"/>
</dbReference>
<reference evidence="1" key="1">
    <citation type="submission" date="2021-03" db="EMBL/GenBank/DDBJ databases">
        <title>Draft genome sequence of rust myrtle Austropuccinia psidii MF-1, a brazilian biotype.</title>
        <authorList>
            <person name="Quecine M.C."/>
            <person name="Pachon D.M.R."/>
            <person name="Bonatelli M.L."/>
            <person name="Correr F.H."/>
            <person name="Franceschini L.M."/>
            <person name="Leite T.F."/>
            <person name="Margarido G.R.A."/>
            <person name="Almeida C.A."/>
            <person name="Ferrarezi J.A."/>
            <person name="Labate C.A."/>
        </authorList>
    </citation>
    <scope>NUCLEOTIDE SEQUENCE</scope>
    <source>
        <strain evidence="1">MF-1</strain>
    </source>
</reference>
<organism evidence="1 2">
    <name type="scientific">Austropuccinia psidii MF-1</name>
    <dbReference type="NCBI Taxonomy" id="1389203"/>
    <lineage>
        <taxon>Eukaryota</taxon>
        <taxon>Fungi</taxon>
        <taxon>Dikarya</taxon>
        <taxon>Basidiomycota</taxon>
        <taxon>Pucciniomycotina</taxon>
        <taxon>Pucciniomycetes</taxon>
        <taxon>Pucciniales</taxon>
        <taxon>Sphaerophragmiaceae</taxon>
        <taxon>Austropuccinia</taxon>
    </lineage>
</organism>
<accession>A0A9Q3F629</accession>
<dbReference type="AlphaFoldDB" id="A0A9Q3F629"/>
<keyword evidence="2" id="KW-1185">Reference proteome</keyword>
<comment type="caution">
    <text evidence="1">The sequence shown here is derived from an EMBL/GenBank/DDBJ whole genome shotgun (WGS) entry which is preliminary data.</text>
</comment>